<evidence type="ECO:0000313" key="3">
    <source>
        <dbReference type="Proteomes" id="UP000756132"/>
    </source>
</evidence>
<dbReference type="KEGG" id="ffu:CLAFUR5_03756"/>
<reference evidence="2" key="1">
    <citation type="submission" date="2021-12" db="EMBL/GenBank/DDBJ databases">
        <authorList>
            <person name="Zaccaron A."/>
            <person name="Stergiopoulos I."/>
        </authorList>
    </citation>
    <scope>NUCLEOTIDE SEQUENCE</scope>
    <source>
        <strain evidence="2">Race5_Kim</strain>
    </source>
</reference>
<dbReference type="SUPFAM" id="SSF64182">
    <property type="entry name" value="DHH phosphoesterases"/>
    <property type="match status" value="1"/>
</dbReference>
<feature type="domain" description="DDH" evidence="1">
    <location>
        <begin position="192"/>
        <end position="312"/>
    </location>
</feature>
<dbReference type="OrthoDB" id="5221199at2759"/>
<dbReference type="InterPro" id="IPR001667">
    <property type="entry name" value="DDH_dom"/>
</dbReference>
<dbReference type="InterPro" id="IPR038763">
    <property type="entry name" value="DHH_sf"/>
</dbReference>
<dbReference type="GeneID" id="71983634"/>
<protein>
    <recommendedName>
        <fullName evidence="1">DDH domain-containing protein</fullName>
    </recommendedName>
</protein>
<proteinExistence type="predicted"/>
<dbReference type="Pfam" id="PF01368">
    <property type="entry name" value="DHH"/>
    <property type="match status" value="1"/>
</dbReference>
<organism evidence="2 3">
    <name type="scientific">Passalora fulva</name>
    <name type="common">Tomato leaf mold</name>
    <name type="synonym">Cladosporium fulvum</name>
    <dbReference type="NCBI Taxonomy" id="5499"/>
    <lineage>
        <taxon>Eukaryota</taxon>
        <taxon>Fungi</taxon>
        <taxon>Dikarya</taxon>
        <taxon>Ascomycota</taxon>
        <taxon>Pezizomycotina</taxon>
        <taxon>Dothideomycetes</taxon>
        <taxon>Dothideomycetidae</taxon>
        <taxon>Mycosphaerellales</taxon>
        <taxon>Mycosphaerellaceae</taxon>
        <taxon>Fulvia</taxon>
    </lineage>
</organism>
<dbReference type="RefSeq" id="XP_047758632.1">
    <property type="nucleotide sequence ID" value="XM_047902904.1"/>
</dbReference>
<dbReference type="Proteomes" id="UP000756132">
    <property type="component" value="Chromosome 2"/>
</dbReference>
<accession>A0A9Q8P5U3</accession>
<dbReference type="AlphaFoldDB" id="A0A9Q8P5U3"/>
<name>A0A9Q8P5U3_PASFU</name>
<dbReference type="EMBL" id="CP090164">
    <property type="protein sequence ID" value="UJO14266.1"/>
    <property type="molecule type" value="Genomic_DNA"/>
</dbReference>
<evidence type="ECO:0000313" key="2">
    <source>
        <dbReference type="EMBL" id="UJO14266.1"/>
    </source>
</evidence>
<gene>
    <name evidence="2" type="ORF">CLAFUR5_03756</name>
</gene>
<reference evidence="2" key="2">
    <citation type="journal article" date="2022" name="Microb. Genom.">
        <title>A chromosome-scale genome assembly of the tomato pathogen Cladosporium fulvum reveals a compartmentalized genome architecture and the presence of a dispensable chromosome.</title>
        <authorList>
            <person name="Zaccaron A.Z."/>
            <person name="Chen L.H."/>
            <person name="Samaras A."/>
            <person name="Stergiopoulos I."/>
        </authorList>
    </citation>
    <scope>NUCLEOTIDE SEQUENCE</scope>
    <source>
        <strain evidence="2">Race5_Kim</strain>
    </source>
</reference>
<sequence length="351" mass="39277">MKDSSIMYDTDNHVLCEYTARPGWFDLEDIDERGLPTRFIRHNAAGKWKFWTHGHDFTAGAMRSYVTSSGTCSLDLGVPTFARHENIMLREAYRGMPPRPDLPIERLWERYQHLVLRQDRDDSAIKALLKNLSEEDFQINDSVDKFLMEKHTEMACDLKGKRDLLTGNVARLVTVEHDDIVAALVRGKSYAKTIVMGHPNPDADSIVSAVSEAARRTLLDPDQPCMPYAESMPPEVAHILGSELADIVVASAFNADNEVVLVDCQSSPDLRRNLVKAVVNHHPVTTEFPYYVARSSEVSWSTTLQVYFKYLGSGFDLGPLAAKVLAEATIVEAEPELMETMSTTDNLAMTA</sequence>
<keyword evidence="3" id="KW-1185">Reference proteome</keyword>
<evidence type="ECO:0000259" key="1">
    <source>
        <dbReference type="Pfam" id="PF01368"/>
    </source>
</evidence>
<dbReference type="Gene3D" id="3.90.1640.10">
    <property type="entry name" value="inorganic pyrophosphatase (n-terminal core)"/>
    <property type="match status" value="1"/>
</dbReference>